<feature type="region of interest" description="Disordered" evidence="1">
    <location>
        <begin position="128"/>
        <end position="153"/>
    </location>
</feature>
<feature type="region of interest" description="Disordered" evidence="1">
    <location>
        <begin position="202"/>
        <end position="239"/>
    </location>
</feature>
<organism evidence="2">
    <name type="scientific">Chromera velia CCMP2878</name>
    <dbReference type="NCBI Taxonomy" id="1169474"/>
    <lineage>
        <taxon>Eukaryota</taxon>
        <taxon>Sar</taxon>
        <taxon>Alveolata</taxon>
        <taxon>Colpodellida</taxon>
        <taxon>Chromeraceae</taxon>
        <taxon>Chromera</taxon>
    </lineage>
</organism>
<evidence type="ECO:0000313" key="2">
    <source>
        <dbReference type="EMBL" id="CEM41495.1"/>
    </source>
</evidence>
<gene>
    <name evidence="2" type="ORF">Cvel_6254</name>
</gene>
<feature type="compositionally biased region" description="Basic and acidic residues" evidence="1">
    <location>
        <begin position="210"/>
        <end position="222"/>
    </location>
</feature>
<dbReference type="PhylomeDB" id="A0A0G4HCE5"/>
<dbReference type="AlphaFoldDB" id="A0A0G4HCE5"/>
<accession>A0A0G4HCE5</accession>
<name>A0A0G4HCE5_9ALVE</name>
<dbReference type="EMBL" id="CDMZ01002246">
    <property type="protein sequence ID" value="CEM41495.1"/>
    <property type="molecule type" value="Genomic_DNA"/>
</dbReference>
<feature type="compositionally biased region" description="Basic and acidic residues" evidence="1">
    <location>
        <begin position="1"/>
        <end position="23"/>
    </location>
</feature>
<dbReference type="VEuPathDB" id="CryptoDB:Cvel_6254"/>
<protein>
    <submittedName>
        <fullName evidence="2">Uncharacterized protein</fullName>
    </submittedName>
</protein>
<proteinExistence type="predicted"/>
<evidence type="ECO:0000256" key="1">
    <source>
        <dbReference type="SAM" id="MobiDB-lite"/>
    </source>
</evidence>
<feature type="compositionally biased region" description="Basic and acidic residues" evidence="1">
    <location>
        <begin position="58"/>
        <end position="67"/>
    </location>
</feature>
<sequence length="372" mass="41987">MPCTEGEKPEKREKDLQEAEAKEKKKRKTRRAPRFSAKQWLQHPAAAQLDDTSEEVFEERGREEKVLESQPFLSAGLPIGTFPEVEPRTSFVFSSGFPMMALAGRDGQITTTAADKPSLMMLGHIQMKKKGKAERMREKKRRKRETKSETRHQAELYLIKQDRIWSGVSFKRPGWLHEETRGFGNQVMPRVDPFQFRSVRQSDQYIAPRGGEDPERTAVLEGRRRRKEARRERKRGAESRAVRRVAEGVGITEQLRDAPANFSPKQVQVGEDRAIESETSGPASSAYLFAQRVSDSDAVGRERSGMLLTDSTLSQVQFNDDNLCCPRPEMVQGSEEERNVVKEIGVGEGGVEKKGGMSKPAELLVNSINVQS</sequence>
<feature type="compositionally biased region" description="Basic residues" evidence="1">
    <location>
        <begin position="24"/>
        <end position="33"/>
    </location>
</feature>
<feature type="compositionally biased region" description="Basic residues" evidence="1">
    <location>
        <begin position="128"/>
        <end position="145"/>
    </location>
</feature>
<feature type="region of interest" description="Disordered" evidence="1">
    <location>
        <begin position="1"/>
        <end position="69"/>
    </location>
</feature>
<feature type="compositionally biased region" description="Basic and acidic residues" evidence="1">
    <location>
        <begin position="229"/>
        <end position="239"/>
    </location>
</feature>
<reference evidence="2" key="1">
    <citation type="submission" date="2014-11" db="EMBL/GenBank/DDBJ databases">
        <authorList>
            <person name="Otto D Thomas"/>
            <person name="Naeem Raeece"/>
        </authorList>
    </citation>
    <scope>NUCLEOTIDE SEQUENCE</scope>
</reference>